<protein>
    <submittedName>
        <fullName evidence="3">Uncharacterized protein</fullName>
    </submittedName>
</protein>
<reference evidence="5 6" key="2">
    <citation type="submission" date="2015-03" db="EMBL/GenBank/DDBJ databases">
        <authorList>
            <consortium name="Pathogen Informatics"/>
        </authorList>
    </citation>
    <scope>NUCLEOTIDE SEQUENCE [LARGE SCALE GENOMIC DNA]</scope>
    <source>
        <strain evidence="2 6">Bir 172</strain>
        <strain evidence="3 7">Bir 187</strain>
        <strain evidence="5">N09902308</strain>
    </source>
</reference>
<feature type="region of interest" description="Disordered" evidence="1">
    <location>
        <begin position="81"/>
        <end position="105"/>
    </location>
</feature>
<name>A0A655APQ0_MYCTX</name>
<dbReference type="EMBL" id="CNGE01000466">
    <property type="protein sequence ID" value="CKS81108.1"/>
    <property type="molecule type" value="Genomic_DNA"/>
</dbReference>
<accession>A0A655APQ0</accession>
<reference evidence="4" key="1">
    <citation type="submission" date="2015-03" db="EMBL/GenBank/DDBJ databases">
        <authorList>
            <consortium name="Pathogen Informatics"/>
            <person name="Murphy D."/>
        </authorList>
    </citation>
    <scope>NUCLEOTIDE SEQUENCE</scope>
    <source>
        <strain evidence="4">N09902308</strain>
    </source>
</reference>
<evidence type="ECO:0000313" key="3">
    <source>
        <dbReference type="EMBL" id="CKT44030.1"/>
    </source>
</evidence>
<sequence length="105" mass="11119">MIAPNRRPMSWYSGSQDTTVRSGGTTPPSGAKKSATICSKLAKTFLFETMTPAGVRVDPEVYCKYAVSGVSLPVGRAPGLRERCRESKSSKSSSTIDGADWPGCG</sequence>
<proteinExistence type="predicted"/>
<dbReference type="Proteomes" id="UP000039021">
    <property type="component" value="Unassembled WGS sequence"/>
</dbReference>
<dbReference type="EMBL" id="CNFU01001450">
    <property type="protein sequence ID" value="CKT44030.1"/>
    <property type="molecule type" value="Genomic_DNA"/>
</dbReference>
<evidence type="ECO:0000313" key="5">
    <source>
        <dbReference type="Proteomes" id="UP000039021"/>
    </source>
</evidence>
<dbReference type="AlphaFoldDB" id="A0A655APQ0"/>
<evidence type="ECO:0000313" key="7">
    <source>
        <dbReference type="Proteomes" id="UP000049023"/>
    </source>
</evidence>
<dbReference type="Proteomes" id="UP000048948">
    <property type="component" value="Unassembled WGS sequence"/>
</dbReference>
<evidence type="ECO:0000313" key="6">
    <source>
        <dbReference type="Proteomes" id="UP000048948"/>
    </source>
</evidence>
<dbReference type="Proteomes" id="UP000049023">
    <property type="component" value="Unassembled WGS sequence"/>
</dbReference>
<organism evidence="3 7">
    <name type="scientific">Mycobacterium tuberculosis</name>
    <dbReference type="NCBI Taxonomy" id="1773"/>
    <lineage>
        <taxon>Bacteria</taxon>
        <taxon>Bacillati</taxon>
        <taxon>Actinomycetota</taxon>
        <taxon>Actinomycetes</taxon>
        <taxon>Mycobacteriales</taxon>
        <taxon>Mycobacteriaceae</taxon>
        <taxon>Mycobacterium</taxon>
        <taxon>Mycobacterium tuberculosis complex</taxon>
    </lineage>
</organism>
<evidence type="ECO:0000256" key="1">
    <source>
        <dbReference type="SAM" id="MobiDB-lite"/>
    </source>
</evidence>
<evidence type="ECO:0000313" key="4">
    <source>
        <dbReference type="EMBL" id="COW88334.1"/>
    </source>
</evidence>
<feature type="compositionally biased region" description="Polar residues" evidence="1">
    <location>
        <begin position="12"/>
        <end position="28"/>
    </location>
</feature>
<feature type="region of interest" description="Disordered" evidence="1">
    <location>
        <begin position="1"/>
        <end position="33"/>
    </location>
</feature>
<gene>
    <name evidence="4" type="ORF">ERS007739_00262</name>
    <name evidence="2" type="ORF">ERS027646_02496</name>
    <name evidence="3" type="ORF">ERS027661_04358</name>
</gene>
<dbReference type="EMBL" id="CSBK01000066">
    <property type="protein sequence ID" value="COW88334.1"/>
    <property type="molecule type" value="Genomic_DNA"/>
</dbReference>
<evidence type="ECO:0000313" key="2">
    <source>
        <dbReference type="EMBL" id="CKS81108.1"/>
    </source>
</evidence>